<dbReference type="Proteomes" id="UP001165240">
    <property type="component" value="Unassembled WGS sequence"/>
</dbReference>
<keyword evidence="1" id="KW-1133">Transmembrane helix</keyword>
<dbReference type="AlphaFoldDB" id="A0AAX6BTB9"/>
<dbReference type="EMBL" id="BSYK01000007">
    <property type="protein sequence ID" value="GMG77012.1"/>
    <property type="molecule type" value="Genomic_DNA"/>
</dbReference>
<feature type="transmembrane region" description="Helical" evidence="1">
    <location>
        <begin position="57"/>
        <end position="82"/>
    </location>
</feature>
<feature type="transmembrane region" description="Helical" evidence="1">
    <location>
        <begin position="12"/>
        <end position="36"/>
    </location>
</feature>
<keyword evidence="1" id="KW-0472">Membrane</keyword>
<keyword evidence="1" id="KW-0812">Transmembrane</keyword>
<dbReference type="InterPro" id="IPR025241">
    <property type="entry name" value="DUF4190"/>
</dbReference>
<organism evidence="3 4">
    <name type="scientific">Priestia megaterium</name>
    <name type="common">Bacillus megaterium</name>
    <dbReference type="NCBI Taxonomy" id="1404"/>
    <lineage>
        <taxon>Bacteria</taxon>
        <taxon>Bacillati</taxon>
        <taxon>Bacillota</taxon>
        <taxon>Bacilli</taxon>
        <taxon>Bacillales</taxon>
        <taxon>Bacillaceae</taxon>
        <taxon>Priestia</taxon>
    </lineage>
</organism>
<reference evidence="3" key="1">
    <citation type="journal article" date="2024" name="Appl Microbiol">
        <title>Effect of kuratsuki Bacillus and Priestia on Taste of Sake.</title>
        <authorList>
            <person name="Kobayashi K."/>
            <person name="Nishida H."/>
        </authorList>
    </citation>
    <scope>NUCLEOTIDE SEQUENCE</scope>
    <source>
        <strain evidence="3">B-12</strain>
    </source>
</reference>
<evidence type="ECO:0000259" key="2">
    <source>
        <dbReference type="Pfam" id="PF13828"/>
    </source>
</evidence>
<accession>A0AAX6BTB9</accession>
<comment type="caution">
    <text evidence="3">The sequence shown here is derived from an EMBL/GenBank/DDBJ whole genome shotgun (WGS) entry which is preliminary data.</text>
</comment>
<dbReference type="Pfam" id="PF13828">
    <property type="entry name" value="DUF4190"/>
    <property type="match status" value="1"/>
</dbReference>
<sequence>MTQNNSKSLISIIFGVLSMIVPYIGLIFGIVGIVFCTKSIREVKKTREQGKSIAVTGGILSTVGLCIQASVLFLALLGYTAVFY</sequence>
<gene>
    <name evidence="3" type="ORF">ShirakiTB12_54810</name>
</gene>
<evidence type="ECO:0000313" key="4">
    <source>
        <dbReference type="Proteomes" id="UP001165240"/>
    </source>
</evidence>
<feature type="domain" description="DUF4190" evidence="2">
    <location>
        <begin position="8"/>
        <end position="67"/>
    </location>
</feature>
<dbReference type="RefSeq" id="WP_047933932.1">
    <property type="nucleotide sequence ID" value="NZ_BSYK01000007.1"/>
</dbReference>
<proteinExistence type="predicted"/>
<evidence type="ECO:0000256" key="1">
    <source>
        <dbReference type="SAM" id="Phobius"/>
    </source>
</evidence>
<evidence type="ECO:0000313" key="3">
    <source>
        <dbReference type="EMBL" id="GMG77012.1"/>
    </source>
</evidence>
<name>A0AAX6BTB9_PRIMG</name>
<protein>
    <recommendedName>
        <fullName evidence="2">DUF4190 domain-containing protein</fullName>
    </recommendedName>
</protein>